<dbReference type="EMBL" id="OX465085">
    <property type="protein sequence ID" value="CAI9301940.1"/>
    <property type="molecule type" value="Genomic_DNA"/>
</dbReference>
<organism evidence="1 2">
    <name type="scientific">Lactuca saligna</name>
    <name type="common">Willowleaf lettuce</name>
    <dbReference type="NCBI Taxonomy" id="75948"/>
    <lineage>
        <taxon>Eukaryota</taxon>
        <taxon>Viridiplantae</taxon>
        <taxon>Streptophyta</taxon>
        <taxon>Embryophyta</taxon>
        <taxon>Tracheophyta</taxon>
        <taxon>Spermatophyta</taxon>
        <taxon>Magnoliopsida</taxon>
        <taxon>eudicotyledons</taxon>
        <taxon>Gunneridae</taxon>
        <taxon>Pentapetalae</taxon>
        <taxon>asterids</taxon>
        <taxon>campanulids</taxon>
        <taxon>Asterales</taxon>
        <taxon>Asteraceae</taxon>
        <taxon>Cichorioideae</taxon>
        <taxon>Cichorieae</taxon>
        <taxon>Lactucinae</taxon>
        <taxon>Lactuca</taxon>
    </lineage>
</organism>
<protein>
    <submittedName>
        <fullName evidence="1">Uncharacterized protein</fullName>
    </submittedName>
</protein>
<dbReference type="PANTHER" id="PTHR34193:SF20">
    <property type="match status" value="1"/>
</dbReference>
<proteinExistence type="predicted"/>
<dbReference type="AlphaFoldDB" id="A0AA35ZZR9"/>
<sequence>MSISQSELHCIKNPNDFTFCDTREGKHHQKHDGNENPSCFSSPLWSRNVPSSYTCPSSPTKSIAEGRKELMEMINCNLPESCYELSFEDIVLKDPSNSVSMKEERVHMKLDLEKKRKGTKKSQISRSVSLDTGVFLLKTFVPSSFGPKKHKVSQSTSDGDLRKPHVDVKRWKTWPFGERLWKLYGCLCTSKPTNQRGCIFF</sequence>
<gene>
    <name evidence="1" type="ORF">LSALG_LOCUS40458</name>
</gene>
<dbReference type="PANTHER" id="PTHR34193">
    <property type="entry name" value="OS11G0199801 PROTEIN"/>
    <property type="match status" value="1"/>
</dbReference>
<accession>A0AA35ZZR9</accession>
<dbReference type="Proteomes" id="UP001177003">
    <property type="component" value="Chromosome 9"/>
</dbReference>
<evidence type="ECO:0000313" key="2">
    <source>
        <dbReference type="Proteomes" id="UP001177003"/>
    </source>
</evidence>
<name>A0AA35ZZR9_LACSI</name>
<evidence type="ECO:0000313" key="1">
    <source>
        <dbReference type="EMBL" id="CAI9301940.1"/>
    </source>
</evidence>
<keyword evidence="2" id="KW-1185">Reference proteome</keyword>
<reference evidence="1" key="1">
    <citation type="submission" date="2023-04" db="EMBL/GenBank/DDBJ databases">
        <authorList>
            <person name="Vijverberg K."/>
            <person name="Xiong W."/>
            <person name="Schranz E."/>
        </authorList>
    </citation>
    <scope>NUCLEOTIDE SEQUENCE</scope>
</reference>